<organism evidence="2 3">
    <name type="scientific">Actinophytocola xinjiangensis</name>
    <dbReference type="NCBI Taxonomy" id="485602"/>
    <lineage>
        <taxon>Bacteria</taxon>
        <taxon>Bacillati</taxon>
        <taxon>Actinomycetota</taxon>
        <taxon>Actinomycetes</taxon>
        <taxon>Pseudonocardiales</taxon>
        <taxon>Pseudonocardiaceae</taxon>
    </lineage>
</organism>
<dbReference type="InterPro" id="IPR036388">
    <property type="entry name" value="WH-like_DNA-bd_sf"/>
</dbReference>
<dbReference type="SMART" id="SM00421">
    <property type="entry name" value="HTH_LUXR"/>
    <property type="match status" value="1"/>
</dbReference>
<gene>
    <name evidence="2" type="ORF">BLA60_30825</name>
</gene>
<dbReference type="Gene3D" id="1.10.10.10">
    <property type="entry name" value="Winged helix-like DNA-binding domain superfamily/Winged helix DNA-binding domain"/>
    <property type="match status" value="2"/>
</dbReference>
<dbReference type="GO" id="GO:0006355">
    <property type="term" value="P:regulation of DNA-templated transcription"/>
    <property type="evidence" value="ECO:0007669"/>
    <property type="project" value="InterPro"/>
</dbReference>
<accession>A0A7Z0WGF7</accession>
<dbReference type="InterPro" id="IPR016032">
    <property type="entry name" value="Sig_transdc_resp-reg_C-effctor"/>
</dbReference>
<dbReference type="PANTHER" id="PTHR34293">
    <property type="entry name" value="HTH-TYPE TRANSCRIPTIONAL REGULATOR TRMBL2"/>
    <property type="match status" value="1"/>
</dbReference>
<dbReference type="InterPro" id="IPR051797">
    <property type="entry name" value="TrmB-like"/>
</dbReference>
<dbReference type="PANTHER" id="PTHR34293:SF1">
    <property type="entry name" value="HTH-TYPE TRANSCRIPTIONAL REGULATOR TRMBL2"/>
    <property type="match status" value="1"/>
</dbReference>
<keyword evidence="3" id="KW-1185">Reference proteome</keyword>
<protein>
    <submittedName>
        <fullName evidence="2">Transcriptional regulator</fullName>
    </submittedName>
</protein>
<dbReference type="AlphaFoldDB" id="A0A7Z0WGF7"/>
<evidence type="ECO:0000313" key="2">
    <source>
        <dbReference type="EMBL" id="OLF06661.1"/>
    </source>
</evidence>
<dbReference type="GO" id="GO:0003677">
    <property type="term" value="F:DNA binding"/>
    <property type="evidence" value="ECO:0007669"/>
    <property type="project" value="InterPro"/>
</dbReference>
<feature type="domain" description="HTH luxR-type" evidence="1">
    <location>
        <begin position="251"/>
        <end position="316"/>
    </location>
</feature>
<evidence type="ECO:0000259" key="1">
    <source>
        <dbReference type="PROSITE" id="PS50043"/>
    </source>
</evidence>
<dbReference type="SUPFAM" id="SSF46894">
    <property type="entry name" value="C-terminal effector domain of the bipartite response regulators"/>
    <property type="match status" value="1"/>
</dbReference>
<reference evidence="2 3" key="1">
    <citation type="submission" date="2016-12" db="EMBL/GenBank/DDBJ databases">
        <title>The draft genome sequence of Actinophytocola xinjiangensis.</title>
        <authorList>
            <person name="Wang W."/>
            <person name="Yuan L."/>
        </authorList>
    </citation>
    <scope>NUCLEOTIDE SEQUENCE [LARGE SCALE GENOMIC DNA]</scope>
    <source>
        <strain evidence="2 3">CGMCC 4.4663</strain>
    </source>
</reference>
<dbReference type="SUPFAM" id="SSF46785">
    <property type="entry name" value="Winged helix' DNA-binding domain"/>
    <property type="match status" value="1"/>
</dbReference>
<dbReference type="RefSeq" id="WP_075136542.1">
    <property type="nucleotide sequence ID" value="NZ_MSIF01000020.1"/>
</dbReference>
<dbReference type="InterPro" id="IPR000792">
    <property type="entry name" value="Tscrpt_reg_LuxR_C"/>
</dbReference>
<dbReference type="CDD" id="cd06170">
    <property type="entry name" value="LuxR_C_like"/>
    <property type="match status" value="1"/>
</dbReference>
<dbReference type="Proteomes" id="UP000185696">
    <property type="component" value="Unassembled WGS sequence"/>
</dbReference>
<name>A0A7Z0WGF7_9PSEU</name>
<evidence type="ECO:0000313" key="3">
    <source>
        <dbReference type="Proteomes" id="UP000185696"/>
    </source>
</evidence>
<sequence length="318" mass="35549">MLDVLSTDSDRGRVYRTLVEHGRCRPDRLAARLTLPENTVAAVLTELGEHGIVVEVAGEWEAQPPGQVLAQLLRTEEIRRDGLWHAGAELDRLYRTARREARDGQELQVVDDPLELISLTRQLQERAGDQVRWLDRPPYRSSPRDFSDQEELQTRRMAAGLRYRTVYHQAVYDDPALFASMTRMVERGEDARVLAELPVKLTIGDDHTALLVPNPEHAGVVGALVVHSGGLLGALIGVFETFWTLGVPLTAGDADEQLSKQDRQFIALMAAGVTDEAIARRLRLSRRTVVRRIAVLMDRLGATTRFQAGVQAARRGWL</sequence>
<dbReference type="Pfam" id="PF00196">
    <property type="entry name" value="GerE"/>
    <property type="match status" value="1"/>
</dbReference>
<proteinExistence type="predicted"/>
<comment type="caution">
    <text evidence="2">The sequence shown here is derived from an EMBL/GenBank/DDBJ whole genome shotgun (WGS) entry which is preliminary data.</text>
</comment>
<dbReference type="PROSITE" id="PS50043">
    <property type="entry name" value="HTH_LUXR_2"/>
    <property type="match status" value="1"/>
</dbReference>
<dbReference type="EMBL" id="MSIF01000020">
    <property type="protein sequence ID" value="OLF06661.1"/>
    <property type="molecule type" value="Genomic_DNA"/>
</dbReference>
<dbReference type="InterPro" id="IPR036390">
    <property type="entry name" value="WH_DNA-bd_sf"/>
</dbReference>
<dbReference type="OrthoDB" id="5932488at2"/>